<dbReference type="Proteomes" id="UP000242590">
    <property type="component" value="Unassembled WGS sequence"/>
</dbReference>
<comment type="caution">
    <text evidence="1">The sequence shown here is derived from an EMBL/GenBank/DDBJ whole genome shotgun (WGS) entry which is preliminary data.</text>
</comment>
<dbReference type="AlphaFoldDB" id="A0A1T1D408"/>
<name>A0A1T1D408_9SYNE</name>
<sequence>MQSQISLERADRSDHERFFLWLTDLYWERHLSLLSWSCCTSLLCTLFPCYRREVLQWRSDALLNKLLPFEWHSLIRRAAQANDQSDPSEVEVDRILQYFRALLRSDDRIPLAVTVWNRLLDHDQNHRRQQSLSFPEDQ</sequence>
<reference evidence="1 2" key="1">
    <citation type="submission" date="2017-02" db="EMBL/GenBank/DDBJ databases">
        <title>Draft Genome Sequences of 'Candidatus Synechococcus spongiarum', Cyanobacterial Symbionts of the Mediterranean Sponge Aplysina aerophoba from two locations.</title>
        <authorList>
            <person name="Slaby B.M."/>
            <person name="Hentschel U."/>
        </authorList>
    </citation>
    <scope>NUCLEOTIDE SEQUENCE [LARGE SCALE GENOMIC DNA]</scope>
    <source>
        <strain evidence="1">LMB bulk15N</strain>
    </source>
</reference>
<evidence type="ECO:0000313" key="2">
    <source>
        <dbReference type="Proteomes" id="UP000242590"/>
    </source>
</evidence>
<accession>A0A1T1D408</accession>
<proteinExistence type="predicted"/>
<evidence type="ECO:0000313" key="1">
    <source>
        <dbReference type="EMBL" id="OOV35609.1"/>
    </source>
</evidence>
<organism evidence="1 2">
    <name type="scientific">Candidatus Synechococcus spongiarum LMB bulk15N</name>
    <dbReference type="NCBI Taxonomy" id="1943583"/>
    <lineage>
        <taxon>Bacteria</taxon>
        <taxon>Bacillati</taxon>
        <taxon>Cyanobacteriota</taxon>
        <taxon>Cyanophyceae</taxon>
        <taxon>Synechococcales</taxon>
        <taxon>Synechococcaceae</taxon>
        <taxon>Synechococcus</taxon>
    </lineage>
</organism>
<gene>
    <name evidence="1" type="ORF">BV53_03530</name>
</gene>
<dbReference type="EMBL" id="MWLE01000047">
    <property type="protein sequence ID" value="OOV35609.1"/>
    <property type="molecule type" value="Genomic_DNA"/>
</dbReference>
<protein>
    <submittedName>
        <fullName evidence="1">Uncharacterized protein</fullName>
    </submittedName>
</protein>